<organism evidence="1 2">
    <name type="scientific">Pristionchus pacificus</name>
    <name type="common">Parasitic nematode worm</name>
    <dbReference type="NCBI Taxonomy" id="54126"/>
    <lineage>
        <taxon>Eukaryota</taxon>
        <taxon>Metazoa</taxon>
        <taxon>Ecdysozoa</taxon>
        <taxon>Nematoda</taxon>
        <taxon>Chromadorea</taxon>
        <taxon>Rhabditida</taxon>
        <taxon>Rhabditina</taxon>
        <taxon>Diplogasteromorpha</taxon>
        <taxon>Diplogasteroidea</taxon>
        <taxon>Neodiplogasteridae</taxon>
        <taxon>Pristionchus</taxon>
    </lineage>
</organism>
<reference evidence="2" key="1">
    <citation type="journal article" date="2008" name="Nat. Genet.">
        <title>The Pristionchus pacificus genome provides a unique perspective on nematode lifestyle and parasitism.</title>
        <authorList>
            <person name="Dieterich C."/>
            <person name="Clifton S.W."/>
            <person name="Schuster L.N."/>
            <person name="Chinwalla A."/>
            <person name="Delehaunty K."/>
            <person name="Dinkelacker I."/>
            <person name="Fulton L."/>
            <person name="Fulton R."/>
            <person name="Godfrey J."/>
            <person name="Minx P."/>
            <person name="Mitreva M."/>
            <person name="Roeseler W."/>
            <person name="Tian H."/>
            <person name="Witte H."/>
            <person name="Yang S.P."/>
            <person name="Wilson R.K."/>
            <person name="Sommer R.J."/>
        </authorList>
    </citation>
    <scope>NUCLEOTIDE SEQUENCE [LARGE SCALE GENOMIC DNA]</scope>
    <source>
        <strain evidence="2">PS312</strain>
    </source>
</reference>
<dbReference type="AlphaFoldDB" id="A0A2A6CP26"/>
<evidence type="ECO:0000313" key="2">
    <source>
        <dbReference type="Proteomes" id="UP000005239"/>
    </source>
</evidence>
<dbReference type="EnsemblMetazoa" id="PPA41319.1">
    <property type="protein sequence ID" value="PPA41319.1"/>
    <property type="gene ID" value="WBGene00279688"/>
</dbReference>
<keyword evidence="2" id="KW-1185">Reference proteome</keyword>
<dbReference type="Proteomes" id="UP000005239">
    <property type="component" value="Unassembled WGS sequence"/>
</dbReference>
<sequence length="336" mass="39059">MNDRNRNTRNDLLFYDMRSAIWCCPEPYQNLSVCYLSIEYRARRIYWPISVFLLNPFVIFVVARKTFMSPDCKAAYVCHHILLIGFDVYNGLLYRMYTLAPMPIFVCTGVLCTEDVSPRLLLTIQSFWTIAMCVPYLFIMLRMHQKMMPSESPFILSKRTQCAVLIVLYATLVTNVYGFAAWSTESSKKAEILNQDHVRWIKTVTDNCLVLGARPGDIGDFGNELVVLLFSVVINFTFYVFIIYQVVFKIGKQIALLTCIFFFSPLVMLFIMLRFGFTSSSDVWLPYVRFVFLMLYSLPSLYHSIVFIVKSPWCIQQLCRYSLKSITEQSTVLRLS</sequence>
<gene>
    <name evidence="1" type="primary">WBGene00279688</name>
</gene>
<proteinExistence type="predicted"/>
<evidence type="ECO:0000313" key="1">
    <source>
        <dbReference type="EnsemblMetazoa" id="PPA41319.1"/>
    </source>
</evidence>
<accession>A0A2A6CP26</accession>
<dbReference type="PANTHER" id="PTHR45830:SF15">
    <property type="entry name" value="SERPENTINE RECEPTOR, CLASS I"/>
    <property type="match status" value="1"/>
</dbReference>
<protein>
    <submittedName>
        <fullName evidence="1">Uncharacterized protein</fullName>
    </submittedName>
</protein>
<reference evidence="1" key="2">
    <citation type="submission" date="2022-06" db="UniProtKB">
        <authorList>
            <consortium name="EnsemblMetazoa"/>
        </authorList>
    </citation>
    <scope>IDENTIFICATION</scope>
    <source>
        <strain evidence="1">PS312</strain>
    </source>
</reference>
<dbReference type="PANTHER" id="PTHR45830">
    <property type="entry name" value="SERPENTINE RECEPTOR, CLASS I"/>
    <property type="match status" value="1"/>
</dbReference>
<name>A0A2A6CP26_PRIPA</name>
<accession>A0A8R1YYX1</accession>